<keyword evidence="2" id="KW-1185">Reference proteome</keyword>
<proteinExistence type="predicted"/>
<reference evidence="2" key="1">
    <citation type="submission" date="2017-01" db="EMBL/GenBank/DDBJ databases">
        <authorList>
            <person name="Varghese N."/>
            <person name="Submissions S."/>
        </authorList>
    </citation>
    <scope>NUCLEOTIDE SEQUENCE [LARGE SCALE GENOMIC DNA]</scope>
    <source>
        <strain evidence="2">DSM 21054</strain>
    </source>
</reference>
<dbReference type="EMBL" id="FTOR01000012">
    <property type="protein sequence ID" value="SIT33475.1"/>
    <property type="molecule type" value="Genomic_DNA"/>
</dbReference>
<organism evidence="1 2">
    <name type="scientific">Filimonas lacunae</name>
    <dbReference type="NCBI Taxonomy" id="477680"/>
    <lineage>
        <taxon>Bacteria</taxon>
        <taxon>Pseudomonadati</taxon>
        <taxon>Bacteroidota</taxon>
        <taxon>Chitinophagia</taxon>
        <taxon>Chitinophagales</taxon>
        <taxon>Chitinophagaceae</taxon>
        <taxon>Filimonas</taxon>
    </lineage>
</organism>
<gene>
    <name evidence="1" type="ORF">SAMN05421788_112187</name>
</gene>
<dbReference type="Proteomes" id="UP000186917">
    <property type="component" value="Unassembled WGS sequence"/>
</dbReference>
<protein>
    <submittedName>
        <fullName evidence="1">Uncharacterized protein</fullName>
    </submittedName>
</protein>
<name>A0A1N7RED5_9BACT</name>
<dbReference type="AlphaFoldDB" id="A0A1N7RED5"/>
<evidence type="ECO:0000313" key="2">
    <source>
        <dbReference type="Proteomes" id="UP000186917"/>
    </source>
</evidence>
<accession>A0A1N7RED5</accession>
<evidence type="ECO:0000313" key="1">
    <source>
        <dbReference type="EMBL" id="SIT33475.1"/>
    </source>
</evidence>
<dbReference type="STRING" id="477680.SAMN05421788_112187"/>
<sequence>MQSDNNNYLTHTLPVIYTALTHGLLTKEDVMNWAYHIIDQEEQPDIIIIDLVLSGSKSIQETYHYLGQGDADTIHGRPLLGLLHHQYKSSNFDLAKTIQTLYSLTITTNLNGIETNTIYYIEYINDDYLEGYVTPEELSQKIRQFLETYQHYTIYNNDQWPELDKKIDEIQAAAQHP</sequence>